<dbReference type="Pfam" id="PF14310">
    <property type="entry name" value="Fn3-like"/>
    <property type="match status" value="1"/>
</dbReference>
<dbReference type="EC" id="3.2.1.21" evidence="3"/>
<dbReference type="InterPro" id="IPR036962">
    <property type="entry name" value="Glyco_hydro_3_N_sf"/>
</dbReference>
<comment type="catalytic activity">
    <reaction evidence="1">
        <text>Hydrolysis of terminal, non-reducing beta-D-glucosyl residues with release of beta-D-glucose.</text>
        <dbReference type="EC" id="3.2.1.21"/>
    </reaction>
</comment>
<dbReference type="Gene3D" id="3.20.20.300">
    <property type="entry name" value="Glycoside hydrolase, family 3, N-terminal domain"/>
    <property type="match status" value="1"/>
</dbReference>
<dbReference type="PANTHER" id="PTHR42715:SF3">
    <property type="entry name" value="BETA-GLUCOSIDASE B-RELATED"/>
    <property type="match status" value="1"/>
</dbReference>
<dbReference type="GeneID" id="62161354"/>
<evidence type="ECO:0000256" key="2">
    <source>
        <dbReference type="ARBA" id="ARBA00005336"/>
    </source>
</evidence>
<reference evidence="8" key="2">
    <citation type="submission" date="2020-11" db="EMBL/GenBank/DDBJ databases">
        <title>Whole genome sequencing of Colletotrichum sp.</title>
        <authorList>
            <person name="Li H."/>
        </authorList>
    </citation>
    <scope>NUCLEOTIDE SEQUENCE</scope>
    <source>
        <strain evidence="8">CkLH20</strain>
    </source>
</reference>
<dbReference type="AlphaFoldDB" id="A0A9P6I7U7"/>
<feature type="domain" description="Fibronectin type III-like" evidence="7">
    <location>
        <begin position="247"/>
        <end position="317"/>
    </location>
</feature>
<dbReference type="GO" id="GO:0009251">
    <property type="term" value="P:glucan catabolic process"/>
    <property type="evidence" value="ECO:0007669"/>
    <property type="project" value="TreeGrafter"/>
</dbReference>
<dbReference type="RefSeq" id="XP_038746177.1">
    <property type="nucleotide sequence ID" value="XM_038888280.1"/>
</dbReference>
<dbReference type="FunFam" id="2.60.40.10:FF:000495">
    <property type="entry name" value="Periplasmic beta-glucosidase"/>
    <property type="match status" value="1"/>
</dbReference>
<keyword evidence="6" id="KW-0326">Glycosidase</keyword>
<evidence type="ECO:0000256" key="5">
    <source>
        <dbReference type="ARBA" id="ARBA00023277"/>
    </source>
</evidence>
<evidence type="ECO:0000256" key="4">
    <source>
        <dbReference type="ARBA" id="ARBA00022801"/>
    </source>
</evidence>
<evidence type="ECO:0000256" key="6">
    <source>
        <dbReference type="ARBA" id="ARBA00023295"/>
    </source>
</evidence>
<evidence type="ECO:0000259" key="7">
    <source>
        <dbReference type="SMART" id="SM01217"/>
    </source>
</evidence>
<evidence type="ECO:0000256" key="1">
    <source>
        <dbReference type="ARBA" id="ARBA00000448"/>
    </source>
</evidence>
<dbReference type="EMBL" id="JAATWM020000016">
    <property type="protein sequence ID" value="KAF9876716.1"/>
    <property type="molecule type" value="Genomic_DNA"/>
</dbReference>
<dbReference type="InterPro" id="IPR002772">
    <property type="entry name" value="Glyco_hydro_3_C"/>
</dbReference>
<dbReference type="Gene3D" id="3.40.50.1700">
    <property type="entry name" value="Glycoside hydrolase family 3 C-terminal domain"/>
    <property type="match status" value="1"/>
</dbReference>
<protein>
    <recommendedName>
        <fullName evidence="3">beta-glucosidase</fullName>
        <ecNumber evidence="3">3.2.1.21</ecNumber>
    </recommendedName>
</protein>
<dbReference type="SUPFAM" id="SSF52279">
    <property type="entry name" value="Beta-D-glucan exohydrolase, C-terminal domain"/>
    <property type="match status" value="1"/>
</dbReference>
<proteinExistence type="inferred from homology"/>
<dbReference type="InterPro" id="IPR036881">
    <property type="entry name" value="Glyco_hydro_3_C_sf"/>
</dbReference>
<dbReference type="Gene3D" id="2.60.120.260">
    <property type="entry name" value="Galactose-binding domain-like"/>
    <property type="match status" value="1"/>
</dbReference>
<accession>A0A9P6I7U7</accession>
<gene>
    <name evidence="8" type="ORF">CkaCkLH20_05562</name>
</gene>
<dbReference type="Pfam" id="PF01915">
    <property type="entry name" value="Glyco_hydro_3_C"/>
    <property type="match status" value="1"/>
</dbReference>
<dbReference type="PANTHER" id="PTHR42715">
    <property type="entry name" value="BETA-GLUCOSIDASE"/>
    <property type="match status" value="1"/>
</dbReference>
<comment type="similarity">
    <text evidence="2">Belongs to the glycosyl hydrolase 3 family.</text>
</comment>
<sequence>MEKFADIEVVAGQNYSIQILMTNELLVDQVGSLSPGGVRLGGNELMDEDKAIDDAIQLARSVDVPILLVGLGSDFEYEASDRSDLLLPGRVNEMIHRVLRANSNTVIINQSGMPIEMPWINSASTVVQAWLGGQEAGHAIADVLFGDICPSGRLSVTFPKRIQDTPAYINFGKSDRTIVYGEGVFVGYRYYEKVDVRPEFYFGFGLSYTEFAYSNLAAPTAFSNINGEIQAEVAVDVTNTGQCNGMEVVQIYISDLHASIQRPHRELKAFSKVDLLRGESRTCRFLLDKYALSYWSEEEDAWKAEAGDFAVVIARSADPRDEVLRTTINLSETFCWSGL</sequence>
<keyword evidence="9" id="KW-1185">Reference proteome</keyword>
<dbReference type="GO" id="GO:0008422">
    <property type="term" value="F:beta-glucosidase activity"/>
    <property type="evidence" value="ECO:0007669"/>
    <property type="project" value="UniProtKB-EC"/>
</dbReference>
<dbReference type="SMART" id="SM01217">
    <property type="entry name" value="Fn3_like"/>
    <property type="match status" value="1"/>
</dbReference>
<comment type="caution">
    <text evidence="8">The sequence shown here is derived from an EMBL/GenBank/DDBJ whole genome shotgun (WGS) entry which is preliminary data.</text>
</comment>
<keyword evidence="4" id="KW-0378">Hydrolase</keyword>
<dbReference type="InterPro" id="IPR050288">
    <property type="entry name" value="Cellulose_deg_GH3"/>
</dbReference>
<name>A0A9P6I7U7_9PEZI</name>
<evidence type="ECO:0000313" key="9">
    <source>
        <dbReference type="Proteomes" id="UP000781932"/>
    </source>
</evidence>
<dbReference type="OrthoDB" id="47059at2759"/>
<organism evidence="8 9">
    <name type="scientific">Colletotrichum karsti</name>
    <dbReference type="NCBI Taxonomy" id="1095194"/>
    <lineage>
        <taxon>Eukaryota</taxon>
        <taxon>Fungi</taxon>
        <taxon>Dikarya</taxon>
        <taxon>Ascomycota</taxon>
        <taxon>Pezizomycotina</taxon>
        <taxon>Sordariomycetes</taxon>
        <taxon>Hypocreomycetidae</taxon>
        <taxon>Glomerellales</taxon>
        <taxon>Glomerellaceae</taxon>
        <taxon>Colletotrichum</taxon>
        <taxon>Colletotrichum boninense species complex</taxon>
    </lineage>
</organism>
<dbReference type="Gene3D" id="2.60.40.10">
    <property type="entry name" value="Immunoglobulins"/>
    <property type="match status" value="1"/>
</dbReference>
<evidence type="ECO:0000313" key="8">
    <source>
        <dbReference type="EMBL" id="KAF9876716.1"/>
    </source>
</evidence>
<dbReference type="Proteomes" id="UP000781932">
    <property type="component" value="Unassembled WGS sequence"/>
</dbReference>
<keyword evidence="5" id="KW-0119">Carbohydrate metabolism</keyword>
<reference evidence="8" key="1">
    <citation type="submission" date="2020-03" db="EMBL/GenBank/DDBJ databases">
        <authorList>
            <person name="He L."/>
        </authorList>
    </citation>
    <scope>NUCLEOTIDE SEQUENCE</scope>
    <source>
        <strain evidence="8">CkLH20</strain>
    </source>
</reference>
<evidence type="ECO:0000256" key="3">
    <source>
        <dbReference type="ARBA" id="ARBA00012744"/>
    </source>
</evidence>
<dbReference type="InterPro" id="IPR013783">
    <property type="entry name" value="Ig-like_fold"/>
</dbReference>
<dbReference type="InterPro" id="IPR026891">
    <property type="entry name" value="Fn3-like"/>
</dbReference>